<feature type="transmembrane region" description="Helical" evidence="1">
    <location>
        <begin position="408"/>
        <end position="432"/>
    </location>
</feature>
<evidence type="ECO:0000256" key="1">
    <source>
        <dbReference type="SAM" id="Phobius"/>
    </source>
</evidence>
<name>A0A3E2BMQ9_9BACT</name>
<dbReference type="AlphaFoldDB" id="A0A3E2BMQ9"/>
<feature type="transmembrane region" description="Helical" evidence="1">
    <location>
        <begin position="339"/>
        <end position="356"/>
    </location>
</feature>
<feature type="transmembrane region" description="Helical" evidence="1">
    <location>
        <begin position="186"/>
        <end position="204"/>
    </location>
</feature>
<gene>
    <name evidence="2" type="ORF">OP8BY_2004</name>
</gene>
<feature type="transmembrane region" description="Helical" evidence="1">
    <location>
        <begin position="27"/>
        <end position="44"/>
    </location>
</feature>
<feature type="transmembrane region" description="Helical" evidence="1">
    <location>
        <begin position="287"/>
        <end position="306"/>
    </location>
</feature>
<dbReference type="Proteomes" id="UP000257323">
    <property type="component" value="Unassembled WGS sequence"/>
</dbReference>
<sequence length="434" mass="46535">MLIQTLVVTAIIITAYALAKWRHLSVELSLLIATVAGALGGSIFRTPEIREIPRHLVEGSFTYLDVILVFFTATLFITIIQESGGVNFAVRQAVVRFSKIRFLALFMLMIILLIPGALTGAGSVSLLVVGAPVALAMKGLGVSEKNIPAILFIVAGLAAAAPPVNIWAMVLCAGTAIPYIGFELPLGLPVLLLGTLTIIILGGKRAQTGSLETFLEKTQYHPAMNWFRLLTPFVVFFALVVAYRLWPFSFPILGLPLEFLLASLVALALSPVRLNLVRVASATVSKLLPLLAIMVIVGMLQQVLAVSGVKGLISYSVLIIPLGLLFCLLPLIIPASEGVLTYGGAAIIGIPLVWYLNSLGYHATLVIAGLSLLWPLGDGLPPTALIGRLSLIVSGQEGKYWDFLKQAWIPWLIITATGMLMIIFSGHLRFLVIG</sequence>
<accession>A0A3E2BMQ9</accession>
<keyword evidence="1" id="KW-1133">Transmembrane helix</keyword>
<feature type="transmembrane region" description="Helical" evidence="1">
    <location>
        <begin position="56"/>
        <end position="80"/>
    </location>
</feature>
<evidence type="ECO:0000313" key="3">
    <source>
        <dbReference type="Proteomes" id="UP000257323"/>
    </source>
</evidence>
<feature type="transmembrane region" description="Helical" evidence="1">
    <location>
        <begin position="100"/>
        <end position="129"/>
    </location>
</feature>
<feature type="transmembrane region" description="Helical" evidence="1">
    <location>
        <begin position="312"/>
        <end position="332"/>
    </location>
</feature>
<keyword evidence="1" id="KW-0812">Transmembrane</keyword>
<protein>
    <submittedName>
        <fullName evidence="2">Putative membrane-spanning protein</fullName>
    </submittedName>
</protein>
<reference evidence="2 3" key="1">
    <citation type="submission" date="2018-08" db="EMBL/GenBank/DDBJ databases">
        <title>Genome analysis of the thermophilic bacterium of the candidate phylum Aminicenantes from deep subsurface aquifer revealed its physiology and ecological role.</title>
        <authorList>
            <person name="Kadnikov V.V."/>
            <person name="Mardanov A.V."/>
            <person name="Beletsky A.V."/>
            <person name="Karnachuk O.V."/>
            <person name="Ravin N.V."/>
        </authorList>
    </citation>
    <scope>NUCLEOTIDE SEQUENCE [LARGE SCALE GENOMIC DNA]</scope>
    <source>
        <strain evidence="2">BY38</strain>
    </source>
</reference>
<dbReference type="EMBL" id="QUAH01000005">
    <property type="protein sequence ID" value="RFT15998.1"/>
    <property type="molecule type" value="Genomic_DNA"/>
</dbReference>
<proteinExistence type="predicted"/>
<feature type="transmembrane region" description="Helical" evidence="1">
    <location>
        <begin position="225"/>
        <end position="246"/>
    </location>
</feature>
<feature type="transmembrane region" description="Helical" evidence="1">
    <location>
        <begin position="150"/>
        <end position="180"/>
    </location>
</feature>
<feature type="transmembrane region" description="Helical" evidence="1">
    <location>
        <begin position="252"/>
        <end position="275"/>
    </location>
</feature>
<evidence type="ECO:0000313" key="2">
    <source>
        <dbReference type="EMBL" id="RFT15998.1"/>
    </source>
</evidence>
<keyword evidence="1" id="KW-0472">Membrane</keyword>
<comment type="caution">
    <text evidence="2">The sequence shown here is derived from an EMBL/GenBank/DDBJ whole genome shotgun (WGS) entry which is preliminary data.</text>
</comment>
<organism evidence="2 3">
    <name type="scientific">Candidatus Saccharicenans subterraneus</name>
    <dbReference type="NCBI Taxonomy" id="2508984"/>
    <lineage>
        <taxon>Bacteria</taxon>
        <taxon>Candidatus Aminicenantota</taxon>
        <taxon>Candidatus Aminicenantia</taxon>
        <taxon>Candidatus Aminicenantales</taxon>
        <taxon>Candidatus Saccharicenantaceae</taxon>
        <taxon>Candidatus Saccharicenans</taxon>
    </lineage>
</organism>